<accession>A0A8A4K606</accession>
<dbReference type="RefSeq" id="WP_110286689.1">
    <property type="nucleotide sequence ID" value="NZ_CP059084.1"/>
</dbReference>
<gene>
    <name evidence="1" type="ORF">H0Z12_04555</name>
</gene>
<name>A0A8A4K606_PANAN</name>
<reference evidence="1" key="1">
    <citation type="submission" date="2020-07" db="EMBL/GenBank/DDBJ databases">
        <title>Genome Sequences for Panteoa spp. that cause Center Rot in Onions.</title>
        <authorList>
            <person name="Asselin J.A."/>
            <person name="Helmann T."/>
            <person name="Beer S."/>
            <person name="Stodghill P."/>
        </authorList>
    </citation>
    <scope>NUCLEOTIDE SEQUENCE</scope>
    <source>
        <strain evidence="1">OC5a</strain>
    </source>
</reference>
<dbReference type="Pfam" id="PF02413">
    <property type="entry name" value="Caudo_TAP"/>
    <property type="match status" value="1"/>
</dbReference>
<dbReference type="AlphaFoldDB" id="A0A8A4K606"/>
<sequence length="202" mass="22493">MLKAQLDKDFIAINAGEISVCNYDGVSREYLSTITEILAKGVGLPANSCIDAPLEKKEGMVVCRTKDLSAWEYINDHRGETVYDIETAKPFIITELGDYPTNATSIVPASYFCKWNGENWVEDLSLKNEADMLSAEKHRENILNSIDETISDWRIELFLGDISDSNKAKLSTWMDYKSAIKAVDVSTAPDVSWPTPPASKSM</sequence>
<dbReference type="PANTHER" id="PTHR34413">
    <property type="entry name" value="PROPHAGE TAIL FIBER ASSEMBLY PROTEIN HOMOLOG TFAE-RELATED-RELATED"/>
    <property type="match status" value="1"/>
</dbReference>
<dbReference type="PANTHER" id="PTHR34413:SF2">
    <property type="entry name" value="PROPHAGE TAIL FIBER ASSEMBLY PROTEIN HOMOLOG TFAE-RELATED"/>
    <property type="match status" value="1"/>
</dbReference>
<dbReference type="EMBL" id="CP059084">
    <property type="protein sequence ID" value="QTC46862.1"/>
    <property type="molecule type" value="Genomic_DNA"/>
</dbReference>
<proteinExistence type="predicted"/>
<dbReference type="Proteomes" id="UP000663901">
    <property type="component" value="Chromosome"/>
</dbReference>
<evidence type="ECO:0000313" key="2">
    <source>
        <dbReference type="Proteomes" id="UP000663901"/>
    </source>
</evidence>
<dbReference type="InterPro" id="IPR003458">
    <property type="entry name" value="Phage_T4_Gp38_tail_assem"/>
</dbReference>
<organism evidence="1 2">
    <name type="scientific">Pantoea ananas</name>
    <name type="common">Erwinia uredovora</name>
    <dbReference type="NCBI Taxonomy" id="553"/>
    <lineage>
        <taxon>Bacteria</taxon>
        <taxon>Pseudomonadati</taxon>
        <taxon>Pseudomonadota</taxon>
        <taxon>Gammaproteobacteria</taxon>
        <taxon>Enterobacterales</taxon>
        <taxon>Erwiniaceae</taxon>
        <taxon>Pantoea</taxon>
    </lineage>
</organism>
<evidence type="ECO:0000313" key="1">
    <source>
        <dbReference type="EMBL" id="QTC46862.1"/>
    </source>
</evidence>
<dbReference type="InterPro" id="IPR051220">
    <property type="entry name" value="TFA_Chaperone"/>
</dbReference>
<protein>
    <submittedName>
        <fullName evidence="1">Tail fiber assembly protein</fullName>
    </submittedName>
</protein>